<dbReference type="GO" id="GO:0016787">
    <property type="term" value="F:hydrolase activity"/>
    <property type="evidence" value="ECO:0007669"/>
    <property type="project" value="UniProtKB-KW"/>
</dbReference>
<sequence>MKKIMTLVAVAMMAVGLHAQTWEEVKVGATTRKTLTYVPKNVEKSPALVISLHGMNQDPEFQQKQTQWNALADTEGFIVTYPLGNNRMWDTSGMGDVKFVEAVMKDMELKHNVDKNRIYLSGFSMGSWLGYHCLETLGYQIAAFGPVSGVDIGKQPRANRMQHALKGQKLLAQGIALGMIANSKAPCKGKSLTTPIFLNPGTRIFHYIPHYIIPRMLYIPLQTNACCDALSDCQYIAMFCPQRID</sequence>
<dbReference type="RefSeq" id="WP_254973691.1">
    <property type="nucleotide sequence ID" value="NZ_JANDWK010000011.1"/>
</dbReference>
<dbReference type="SUPFAM" id="SSF53474">
    <property type="entry name" value="alpha/beta-Hydrolases"/>
    <property type="match status" value="1"/>
</dbReference>
<dbReference type="AlphaFoldDB" id="A0AAW5IUL1"/>
<organism evidence="4 5">
    <name type="scientific">Segatella copri</name>
    <dbReference type="NCBI Taxonomy" id="165179"/>
    <lineage>
        <taxon>Bacteria</taxon>
        <taxon>Pseudomonadati</taxon>
        <taxon>Bacteroidota</taxon>
        <taxon>Bacteroidia</taxon>
        <taxon>Bacteroidales</taxon>
        <taxon>Prevotellaceae</taxon>
        <taxon>Segatella</taxon>
    </lineage>
</organism>
<evidence type="ECO:0000256" key="1">
    <source>
        <dbReference type="ARBA" id="ARBA00022729"/>
    </source>
</evidence>
<comment type="caution">
    <text evidence="4">The sequence shown here is derived from an EMBL/GenBank/DDBJ whole genome shotgun (WGS) entry which is preliminary data.</text>
</comment>
<reference evidence="4" key="1">
    <citation type="submission" date="2022-07" db="EMBL/GenBank/DDBJ databases">
        <title>Prevotella copri.</title>
        <authorList>
            <person name="Yang C."/>
        </authorList>
    </citation>
    <scope>NUCLEOTIDE SEQUENCE</scope>
    <source>
        <strain evidence="4">HF1476</strain>
    </source>
</reference>
<name>A0AAW5IUL1_9BACT</name>
<dbReference type="PANTHER" id="PTHR43037:SF5">
    <property type="entry name" value="FERULOYL ESTERASE"/>
    <property type="match status" value="1"/>
</dbReference>
<keyword evidence="2" id="KW-0378">Hydrolase</keyword>
<feature type="signal peptide" evidence="3">
    <location>
        <begin position="1"/>
        <end position="19"/>
    </location>
</feature>
<keyword evidence="1 3" id="KW-0732">Signal</keyword>
<dbReference type="EMBL" id="JANDWN010000011">
    <property type="protein sequence ID" value="MCP9599583.1"/>
    <property type="molecule type" value="Genomic_DNA"/>
</dbReference>
<proteinExistence type="predicted"/>
<evidence type="ECO:0000256" key="3">
    <source>
        <dbReference type="SAM" id="SignalP"/>
    </source>
</evidence>
<evidence type="ECO:0000256" key="2">
    <source>
        <dbReference type="ARBA" id="ARBA00022801"/>
    </source>
</evidence>
<dbReference type="InterPro" id="IPR050955">
    <property type="entry name" value="Plant_Biomass_Hydrol_Est"/>
</dbReference>
<dbReference type="PANTHER" id="PTHR43037">
    <property type="entry name" value="UNNAMED PRODUCT-RELATED"/>
    <property type="match status" value="1"/>
</dbReference>
<evidence type="ECO:0008006" key="6">
    <source>
        <dbReference type="Google" id="ProtNLM"/>
    </source>
</evidence>
<evidence type="ECO:0000313" key="5">
    <source>
        <dbReference type="Proteomes" id="UP001204486"/>
    </source>
</evidence>
<dbReference type="Proteomes" id="UP001204486">
    <property type="component" value="Unassembled WGS sequence"/>
</dbReference>
<protein>
    <recommendedName>
        <fullName evidence="6">Poly(3-hydroxybutyrate) depolymerase</fullName>
    </recommendedName>
</protein>
<accession>A0AAW5IUL1</accession>
<dbReference type="InterPro" id="IPR010126">
    <property type="entry name" value="Esterase_phb"/>
</dbReference>
<dbReference type="Pfam" id="PF10503">
    <property type="entry name" value="Esterase_PHB"/>
    <property type="match status" value="1"/>
</dbReference>
<dbReference type="Gene3D" id="3.40.50.1820">
    <property type="entry name" value="alpha/beta hydrolase"/>
    <property type="match status" value="1"/>
</dbReference>
<feature type="chain" id="PRO_5043520916" description="Poly(3-hydroxybutyrate) depolymerase" evidence="3">
    <location>
        <begin position="20"/>
        <end position="245"/>
    </location>
</feature>
<dbReference type="GO" id="GO:0005576">
    <property type="term" value="C:extracellular region"/>
    <property type="evidence" value="ECO:0007669"/>
    <property type="project" value="InterPro"/>
</dbReference>
<gene>
    <name evidence="4" type="ORF">NNC55_06395</name>
</gene>
<dbReference type="InterPro" id="IPR029058">
    <property type="entry name" value="AB_hydrolase_fold"/>
</dbReference>
<evidence type="ECO:0000313" key="4">
    <source>
        <dbReference type="EMBL" id="MCP9599583.1"/>
    </source>
</evidence>